<dbReference type="CDD" id="cd00093">
    <property type="entry name" value="HTH_XRE"/>
    <property type="match status" value="1"/>
</dbReference>
<dbReference type="Pfam" id="PF01381">
    <property type="entry name" value="HTH_3"/>
    <property type="match status" value="1"/>
</dbReference>
<dbReference type="SMART" id="SM00530">
    <property type="entry name" value="HTH_XRE"/>
    <property type="match status" value="1"/>
</dbReference>
<comment type="caution">
    <text evidence="3">The sequence shown here is derived from an EMBL/GenBank/DDBJ whole genome shotgun (WGS) entry which is preliminary data.</text>
</comment>
<dbReference type="AlphaFoldDB" id="A0A9Q2FK86"/>
<dbReference type="GO" id="GO:0003677">
    <property type="term" value="F:DNA binding"/>
    <property type="evidence" value="ECO:0007669"/>
    <property type="project" value="InterPro"/>
</dbReference>
<evidence type="ECO:0000256" key="1">
    <source>
        <dbReference type="ARBA" id="ARBA00007227"/>
    </source>
</evidence>
<feature type="domain" description="HTH cro/C1-type" evidence="2">
    <location>
        <begin position="30"/>
        <end position="82"/>
    </location>
</feature>
<dbReference type="Proteomes" id="UP000661006">
    <property type="component" value="Unassembled WGS sequence"/>
</dbReference>
<dbReference type="Pfam" id="PF06114">
    <property type="entry name" value="Peptidase_M78"/>
    <property type="match status" value="1"/>
</dbReference>
<dbReference type="InterPro" id="IPR010982">
    <property type="entry name" value="Lambda_DNA-bd_dom_sf"/>
</dbReference>
<dbReference type="InterPro" id="IPR010359">
    <property type="entry name" value="IrrE_HExxH"/>
</dbReference>
<dbReference type="Gene3D" id="1.10.10.2910">
    <property type="match status" value="1"/>
</dbReference>
<evidence type="ECO:0000259" key="2">
    <source>
        <dbReference type="PROSITE" id="PS50943"/>
    </source>
</evidence>
<evidence type="ECO:0000313" key="4">
    <source>
        <dbReference type="Proteomes" id="UP000661006"/>
    </source>
</evidence>
<evidence type="ECO:0000313" key="3">
    <source>
        <dbReference type="EMBL" id="MBF0869756.1"/>
    </source>
</evidence>
<dbReference type="GeneID" id="81473576"/>
<reference evidence="3" key="1">
    <citation type="submission" date="2020-04" db="EMBL/GenBank/DDBJ databases">
        <authorList>
            <person name="Sombolestani A."/>
        </authorList>
    </citation>
    <scope>NUCLEOTIDE SEQUENCE</scope>
    <source>
        <strain evidence="3">R71697</strain>
    </source>
</reference>
<reference evidence="3" key="2">
    <citation type="submission" date="2020-11" db="EMBL/GenBank/DDBJ databases">
        <title>Description of novel Gluconobacter species.</title>
        <authorList>
            <person name="Cleenwerck I."/>
            <person name="Cnockaert M."/>
            <person name="Borremans W."/>
            <person name="Wieme A.D."/>
            <person name="De Vuyst L."/>
            <person name="Vandamme P."/>
        </authorList>
    </citation>
    <scope>NUCLEOTIDE SEQUENCE</scope>
    <source>
        <strain evidence="3">R71697</strain>
    </source>
</reference>
<accession>A0A9Q2FK86</accession>
<dbReference type="PROSITE" id="PS50943">
    <property type="entry name" value="HTH_CROC1"/>
    <property type="match status" value="1"/>
</dbReference>
<organism evidence="3 4">
    <name type="scientific">Gluconobacter japonicus</name>
    <dbReference type="NCBI Taxonomy" id="376620"/>
    <lineage>
        <taxon>Bacteria</taxon>
        <taxon>Pseudomonadati</taxon>
        <taxon>Pseudomonadota</taxon>
        <taxon>Alphaproteobacteria</taxon>
        <taxon>Acetobacterales</taxon>
        <taxon>Acetobacteraceae</taxon>
        <taxon>Gluconobacter</taxon>
    </lineage>
</organism>
<dbReference type="InterPro" id="IPR052345">
    <property type="entry name" value="Rad_response_metalloprotease"/>
</dbReference>
<proteinExistence type="inferred from homology"/>
<dbReference type="InterPro" id="IPR001387">
    <property type="entry name" value="Cro/C1-type_HTH"/>
</dbReference>
<comment type="similarity">
    <text evidence="1">Belongs to the short-chain fatty acyl-CoA assimilation regulator (ScfR) family.</text>
</comment>
<sequence length="398" mass="45677">MMNNNNILQFPTAAQSSRDGRLLIPARFTEARLAARLTQTELASRIGVSRQAVSSYEMGSKQPAPEVLLQISEELRQPLNFFTKPETETFGRQTANFFRKKGADTKRRDQACEVYSKWFARTVYAFDHIANFPKVDLPSFEPAHTQAEGYSDEEIEHYAEETRQHFGLGLGPISNVIRLLETKGVSICRFEMPAENVEAFSYWVGERPFIFLASDKRSAVRRRFDVAHELAHLCLHRWVGEEELDDPQRLKRIEAEADHFAGAFLLPRKSFPNEVYSTRVESFVDLKARWKVAIQAMVYRCKDLGIFDERQIVNMYKQISYKKWRTVEPLDSGVTAIGFEDPILLKRVAELVFKSGRYPVDELKADLALSGSTLEQLLGLDEGSLTRRTDVRWEPTLK</sequence>
<dbReference type="PANTHER" id="PTHR43236:SF1">
    <property type="entry name" value="BLL7220 PROTEIN"/>
    <property type="match status" value="1"/>
</dbReference>
<dbReference type="Gene3D" id="1.10.260.40">
    <property type="entry name" value="lambda repressor-like DNA-binding domains"/>
    <property type="match status" value="1"/>
</dbReference>
<dbReference type="EMBL" id="JABCQN010000001">
    <property type="protein sequence ID" value="MBF0869756.1"/>
    <property type="molecule type" value="Genomic_DNA"/>
</dbReference>
<dbReference type="PANTHER" id="PTHR43236">
    <property type="entry name" value="ANTITOXIN HIGA1"/>
    <property type="match status" value="1"/>
</dbReference>
<protein>
    <submittedName>
        <fullName evidence="3">ImmA/IrrE family metallo-endopeptidase</fullName>
    </submittedName>
</protein>
<dbReference type="RefSeq" id="WP_194257467.1">
    <property type="nucleotide sequence ID" value="NZ_JABCQN010000001.1"/>
</dbReference>
<dbReference type="SUPFAM" id="SSF47413">
    <property type="entry name" value="lambda repressor-like DNA-binding domains"/>
    <property type="match status" value="1"/>
</dbReference>
<name>A0A9Q2FK86_GLUJA</name>
<gene>
    <name evidence="3" type="ORF">HKD32_02625</name>
</gene>